<reference evidence="4" key="1">
    <citation type="submission" date="2016-06" db="UniProtKB">
        <authorList>
            <consortium name="WormBaseParasite"/>
        </authorList>
    </citation>
    <scope>IDENTIFICATION</scope>
</reference>
<sequence>MHLLCFSCKSLLRNSSEVGQSCRGSINLQEARIHADRATNSLIISAPSQSFHLKAQNELDYDKWFHALECARHRAVRNAESDEDDDIKMSVSGNSGAAAIETMNRAIAAKILDLRTCSSLI</sequence>
<evidence type="ECO:0000313" key="2">
    <source>
        <dbReference type="EMBL" id="VDK76779.1"/>
    </source>
</evidence>
<dbReference type="Gene3D" id="2.30.29.30">
    <property type="entry name" value="Pleckstrin-homology domain (PH domain)/Phosphotyrosine-binding domain (PTB)"/>
    <property type="match status" value="1"/>
</dbReference>
<feature type="domain" description="PH" evidence="1">
    <location>
        <begin position="1"/>
        <end position="73"/>
    </location>
</feature>
<dbReference type="AlphaFoldDB" id="A0A182EB53"/>
<gene>
    <name evidence="2" type="ORF">NOO_LOCUS5285</name>
</gene>
<dbReference type="SUPFAM" id="SSF50729">
    <property type="entry name" value="PH domain-like"/>
    <property type="match status" value="1"/>
</dbReference>
<dbReference type="EMBL" id="UYRW01001369">
    <property type="protein sequence ID" value="VDK76779.1"/>
    <property type="molecule type" value="Genomic_DNA"/>
</dbReference>
<dbReference type="OrthoDB" id="1854502at2759"/>
<dbReference type="InterPro" id="IPR001849">
    <property type="entry name" value="PH_domain"/>
</dbReference>
<proteinExistence type="predicted"/>
<keyword evidence="3" id="KW-1185">Reference proteome</keyword>
<dbReference type="PROSITE" id="PS50003">
    <property type="entry name" value="PH_DOMAIN"/>
    <property type="match status" value="1"/>
</dbReference>
<dbReference type="InterPro" id="IPR011993">
    <property type="entry name" value="PH-like_dom_sf"/>
</dbReference>
<dbReference type="STRING" id="42157.A0A182EB53"/>
<organism evidence="4">
    <name type="scientific">Onchocerca ochengi</name>
    <name type="common">Filarial nematode worm</name>
    <dbReference type="NCBI Taxonomy" id="42157"/>
    <lineage>
        <taxon>Eukaryota</taxon>
        <taxon>Metazoa</taxon>
        <taxon>Ecdysozoa</taxon>
        <taxon>Nematoda</taxon>
        <taxon>Chromadorea</taxon>
        <taxon>Rhabditida</taxon>
        <taxon>Spirurina</taxon>
        <taxon>Spiruromorpha</taxon>
        <taxon>Filarioidea</taxon>
        <taxon>Onchocercidae</taxon>
        <taxon>Onchocerca</taxon>
    </lineage>
</organism>
<dbReference type="Proteomes" id="UP000271087">
    <property type="component" value="Unassembled WGS sequence"/>
</dbReference>
<name>A0A182EB53_ONCOC</name>
<evidence type="ECO:0000313" key="4">
    <source>
        <dbReference type="WBParaSite" id="nOo.2.0.1.t05285-RA"/>
    </source>
</evidence>
<evidence type="ECO:0000259" key="1">
    <source>
        <dbReference type="PROSITE" id="PS50003"/>
    </source>
</evidence>
<reference evidence="2 3" key="2">
    <citation type="submission" date="2018-08" db="EMBL/GenBank/DDBJ databases">
        <authorList>
            <person name="Laetsch R D."/>
            <person name="Stevens L."/>
            <person name="Kumar S."/>
            <person name="Blaxter L. M."/>
        </authorList>
    </citation>
    <scope>NUCLEOTIDE SEQUENCE [LARGE SCALE GENOMIC DNA]</scope>
</reference>
<accession>A0A182EB53</accession>
<protein>
    <submittedName>
        <fullName evidence="4">PH domain-containing protein</fullName>
    </submittedName>
</protein>
<dbReference type="WBParaSite" id="nOo.2.0.1.t05285-RA">
    <property type="protein sequence ID" value="nOo.2.0.1.t05285-RA"/>
    <property type="gene ID" value="nOo.2.0.1.g05285"/>
</dbReference>
<evidence type="ECO:0000313" key="3">
    <source>
        <dbReference type="Proteomes" id="UP000271087"/>
    </source>
</evidence>